<evidence type="ECO:0000256" key="4">
    <source>
        <dbReference type="ARBA" id="ARBA00022692"/>
    </source>
</evidence>
<keyword evidence="2" id="KW-1003">Cell membrane</keyword>
<dbReference type="AlphaFoldDB" id="A0AA96Y6G6"/>
<dbReference type="GO" id="GO:0008233">
    <property type="term" value="F:peptidase activity"/>
    <property type="evidence" value="ECO:0007669"/>
    <property type="project" value="UniProtKB-KW"/>
</dbReference>
<organism evidence="9">
    <name type="scientific">Thermoleptolyngbya oregonensis NK1-22</name>
    <dbReference type="NCBI Taxonomy" id="2547457"/>
    <lineage>
        <taxon>Bacteria</taxon>
        <taxon>Bacillati</taxon>
        <taxon>Cyanobacteriota</taxon>
        <taxon>Cyanophyceae</taxon>
        <taxon>Oculatellales</taxon>
        <taxon>Oculatellaceae</taxon>
        <taxon>Thermoleptolyngbya</taxon>
    </lineage>
</organism>
<keyword evidence="7 8" id="KW-0472">Membrane</keyword>
<sequence>MHPRYSGSGIWRSPSRFRGWLLLGLLGLLYGPLLLHWAEGWLNKTISIEHEYYSHGLLGLPLAAWLGWQRRGDWEALPEQRIGWAHGLGLGLLLLGIRLYLHPVAEAVNLSLPLVLTGLCLWLKGAAGLRLMAFPLLLVALATPTAFPYLLTPYILPLQQLIAIAAGFLLLQIGMDVRVDQVYVYVNNQVVEIAPYCAGLKLLFTGLYAGLILLYAAEGWRFTRQSLRESRFKAALFLLGIVGLTAIANILRNTMLAYLHGTEQKLAFDWLHEGWGGDLYSALTLGGLLWVWRGIEWLGDRWQPVPVDQTPLAEGPRSEPLLPRR</sequence>
<keyword evidence="4 8" id="KW-0812">Transmembrane</keyword>
<dbReference type="EC" id="3.4.22.-" evidence="9"/>
<keyword evidence="5 9" id="KW-0378">Hydrolase</keyword>
<reference evidence="9" key="1">
    <citation type="submission" date="2020-05" db="EMBL/GenBank/DDBJ databases">
        <authorList>
            <person name="Zhu T."/>
            <person name="Keshari N."/>
            <person name="Lu X."/>
        </authorList>
    </citation>
    <scope>NUCLEOTIDE SEQUENCE</scope>
    <source>
        <strain evidence="9">NK1-22</strain>
    </source>
</reference>
<dbReference type="InterPro" id="IPR019127">
    <property type="entry name" value="Exosortase"/>
</dbReference>
<feature type="transmembrane region" description="Helical" evidence="8">
    <location>
        <begin position="279"/>
        <end position="295"/>
    </location>
</feature>
<feature type="transmembrane region" description="Helical" evidence="8">
    <location>
        <begin position="193"/>
        <end position="215"/>
    </location>
</feature>
<dbReference type="KEGG" id="tog:HNI00_00875"/>
<dbReference type="RefSeq" id="WP_316789852.1">
    <property type="nucleotide sequence ID" value="NZ_CP053540.1"/>
</dbReference>
<evidence type="ECO:0000256" key="7">
    <source>
        <dbReference type="ARBA" id="ARBA00023136"/>
    </source>
</evidence>
<evidence type="ECO:0000256" key="5">
    <source>
        <dbReference type="ARBA" id="ARBA00022801"/>
    </source>
</evidence>
<feature type="transmembrane region" description="Helical" evidence="8">
    <location>
        <begin position="121"/>
        <end position="142"/>
    </location>
</feature>
<evidence type="ECO:0000256" key="8">
    <source>
        <dbReference type="SAM" id="Phobius"/>
    </source>
</evidence>
<evidence type="ECO:0000256" key="1">
    <source>
        <dbReference type="ARBA" id="ARBA00004651"/>
    </source>
</evidence>
<keyword evidence="6 8" id="KW-1133">Transmembrane helix</keyword>
<dbReference type="NCBIfam" id="TIGR02602">
    <property type="entry name" value="8TM_EpsH"/>
    <property type="match status" value="1"/>
</dbReference>
<dbReference type="InterPro" id="IPR026392">
    <property type="entry name" value="Exo/Archaeosortase_dom"/>
</dbReference>
<feature type="transmembrane region" description="Helical" evidence="8">
    <location>
        <begin position="52"/>
        <end position="70"/>
    </location>
</feature>
<dbReference type="GO" id="GO:0006508">
    <property type="term" value="P:proteolysis"/>
    <property type="evidence" value="ECO:0007669"/>
    <property type="project" value="UniProtKB-KW"/>
</dbReference>
<feature type="transmembrane region" description="Helical" evidence="8">
    <location>
        <begin position="20"/>
        <end position="37"/>
    </location>
</feature>
<keyword evidence="3" id="KW-0645">Protease</keyword>
<accession>A0AA96Y6G6</accession>
<name>A0AA96Y6G6_9CYAN</name>
<protein>
    <submittedName>
        <fullName evidence="9">Cyanoexosortase B</fullName>
        <ecNumber evidence="9">3.4.22.-</ecNumber>
    </submittedName>
</protein>
<feature type="transmembrane region" description="Helical" evidence="8">
    <location>
        <begin position="82"/>
        <end position="101"/>
    </location>
</feature>
<dbReference type="Pfam" id="PF09721">
    <property type="entry name" value="Exosortase_EpsH"/>
    <property type="match status" value="1"/>
</dbReference>
<evidence type="ECO:0000313" key="9">
    <source>
        <dbReference type="EMBL" id="WOB41888.1"/>
    </source>
</evidence>
<dbReference type="NCBIfam" id="TIGR04156">
    <property type="entry name" value="cyanoexo_CrtB"/>
    <property type="match status" value="1"/>
</dbReference>
<dbReference type="InterPro" id="IPR013426">
    <property type="entry name" value="EpsH-like"/>
</dbReference>
<comment type="subcellular location">
    <subcellularLocation>
        <location evidence="1">Cell membrane</location>
        <topology evidence="1">Multi-pass membrane protein</topology>
    </subcellularLocation>
</comment>
<feature type="transmembrane region" description="Helical" evidence="8">
    <location>
        <begin position="236"/>
        <end position="259"/>
    </location>
</feature>
<evidence type="ECO:0000256" key="6">
    <source>
        <dbReference type="ARBA" id="ARBA00022989"/>
    </source>
</evidence>
<evidence type="ECO:0000256" key="3">
    <source>
        <dbReference type="ARBA" id="ARBA00022670"/>
    </source>
</evidence>
<dbReference type="EMBL" id="CP053540">
    <property type="protein sequence ID" value="WOB41888.1"/>
    <property type="molecule type" value="Genomic_DNA"/>
</dbReference>
<dbReference type="NCBIfam" id="TIGR04178">
    <property type="entry name" value="exo_archaeo"/>
    <property type="match status" value="1"/>
</dbReference>
<dbReference type="GO" id="GO:0005886">
    <property type="term" value="C:plasma membrane"/>
    <property type="evidence" value="ECO:0007669"/>
    <property type="project" value="UniProtKB-SubCell"/>
</dbReference>
<dbReference type="InterPro" id="IPR026492">
    <property type="entry name" value="Cyanoexo_CrtB"/>
</dbReference>
<evidence type="ECO:0000256" key="2">
    <source>
        <dbReference type="ARBA" id="ARBA00022475"/>
    </source>
</evidence>
<feature type="transmembrane region" description="Helical" evidence="8">
    <location>
        <begin position="154"/>
        <end position="173"/>
    </location>
</feature>
<proteinExistence type="predicted"/>
<gene>
    <name evidence="9" type="primary">crtB</name>
    <name evidence="9" type="ORF">HNI00_00875</name>
</gene>